<dbReference type="RefSeq" id="WP_193382654.1">
    <property type="nucleotide sequence ID" value="NZ_JABXWF010000011.1"/>
</dbReference>
<dbReference type="Proteomes" id="UP001282474">
    <property type="component" value="Unassembled WGS sequence"/>
</dbReference>
<evidence type="ECO:0000313" key="3">
    <source>
        <dbReference type="Proteomes" id="UP001282474"/>
    </source>
</evidence>
<comment type="caution">
    <text evidence="2">The sequence shown here is derived from an EMBL/GenBank/DDBJ whole genome shotgun (WGS) entry which is preliminary data.</text>
</comment>
<proteinExistence type="predicted"/>
<protein>
    <submittedName>
        <fullName evidence="2">Uncharacterized protein</fullName>
    </submittedName>
</protein>
<feature type="region of interest" description="Disordered" evidence="1">
    <location>
        <begin position="1"/>
        <end position="22"/>
    </location>
</feature>
<accession>A0ABU4MSG4</accession>
<reference evidence="2 3" key="1">
    <citation type="journal article" date="2023" name="Microb. Genom.">
        <title>Mesoterricola silvestris gen. nov., sp. nov., Mesoterricola sediminis sp. nov., Geothrix oryzae sp. nov., Geothrix edaphica sp. nov., Geothrix rubra sp. nov., and Geothrix limicola sp. nov., six novel members of Acidobacteriota isolated from soils.</title>
        <authorList>
            <person name="Weisberg A.J."/>
            <person name="Pearce E."/>
            <person name="Kramer C.G."/>
            <person name="Chang J.H."/>
            <person name="Clarke C.R."/>
        </authorList>
    </citation>
    <scope>NUCLEOTIDE SEQUENCE [LARGE SCALE GENOMIC DNA]</scope>
    <source>
        <strain evidence="2 3">NE20-4-1</strain>
    </source>
</reference>
<name>A0ABU4MSG4_9ACTN</name>
<sequence>MADEDTRQGDDESQEERPQPEIRMELVGSLPGGRVIAGVQQEGSFTLLASKEHVSEQARDELVELFQRIVREGWWPQDWPDAN</sequence>
<evidence type="ECO:0000313" key="2">
    <source>
        <dbReference type="EMBL" id="MDX3039379.1"/>
    </source>
</evidence>
<dbReference type="EMBL" id="JARAWJ010000014">
    <property type="protein sequence ID" value="MDX3039379.1"/>
    <property type="molecule type" value="Genomic_DNA"/>
</dbReference>
<keyword evidence="3" id="KW-1185">Reference proteome</keyword>
<organism evidence="2 3">
    <name type="scientific">Streptomyces caniscabiei</name>
    <dbReference type="NCBI Taxonomy" id="2746961"/>
    <lineage>
        <taxon>Bacteria</taxon>
        <taxon>Bacillati</taxon>
        <taxon>Actinomycetota</taxon>
        <taxon>Actinomycetes</taxon>
        <taxon>Kitasatosporales</taxon>
        <taxon>Streptomycetaceae</taxon>
        <taxon>Streptomyces</taxon>
    </lineage>
</organism>
<gene>
    <name evidence="2" type="ORF">PV383_19675</name>
</gene>
<evidence type="ECO:0000256" key="1">
    <source>
        <dbReference type="SAM" id="MobiDB-lite"/>
    </source>
</evidence>